<dbReference type="SUPFAM" id="SSF46565">
    <property type="entry name" value="Chaperone J-domain"/>
    <property type="match status" value="1"/>
</dbReference>
<proteinExistence type="predicted"/>
<name>A0ABV1DD41_9FIRM</name>
<sequence length="121" mass="14386">MKKNGYYTILHLNPDAAPEEIDAAFQREKRWYEMEGRAFNDQQAKELTEAYMVLSDADRRKCYDAEQSRAVMTMEELEQKVRQDHRKTRLEQLVDDIAENPLKELLIFLLALLTFIISRKF</sequence>
<gene>
    <name evidence="3" type="ORF">WMQ36_25365</name>
</gene>
<accession>A0ABV1DD41</accession>
<dbReference type="InterPro" id="IPR001623">
    <property type="entry name" value="DnaJ_domain"/>
</dbReference>
<organism evidence="3 4">
    <name type="scientific">Enterocloster hominis</name>
    <name type="common">ex Hitch et al. 2024</name>
    <dbReference type="NCBI Taxonomy" id="1917870"/>
    <lineage>
        <taxon>Bacteria</taxon>
        <taxon>Bacillati</taxon>
        <taxon>Bacillota</taxon>
        <taxon>Clostridia</taxon>
        <taxon>Lachnospirales</taxon>
        <taxon>Lachnospiraceae</taxon>
        <taxon>Enterocloster</taxon>
    </lineage>
</organism>
<dbReference type="PROSITE" id="PS50076">
    <property type="entry name" value="DNAJ_2"/>
    <property type="match status" value="1"/>
</dbReference>
<keyword evidence="4" id="KW-1185">Reference proteome</keyword>
<reference evidence="3 4" key="1">
    <citation type="submission" date="2024-03" db="EMBL/GenBank/DDBJ databases">
        <title>Human intestinal bacterial collection.</title>
        <authorList>
            <person name="Pauvert C."/>
            <person name="Hitch T.C.A."/>
            <person name="Clavel T."/>
        </authorList>
    </citation>
    <scope>NUCLEOTIDE SEQUENCE [LARGE SCALE GENOMIC DNA]</scope>
    <source>
        <strain evidence="3 4">CLA-SR-H021</strain>
    </source>
</reference>
<dbReference type="RefSeq" id="WP_150846494.1">
    <property type="nucleotide sequence ID" value="NZ_JAJFDX010000001.1"/>
</dbReference>
<evidence type="ECO:0000313" key="3">
    <source>
        <dbReference type="EMBL" id="MEQ2428291.1"/>
    </source>
</evidence>
<dbReference type="Pfam" id="PF00226">
    <property type="entry name" value="DnaJ"/>
    <property type="match status" value="1"/>
</dbReference>
<evidence type="ECO:0000313" key="4">
    <source>
        <dbReference type="Proteomes" id="UP001454086"/>
    </source>
</evidence>
<dbReference type="Proteomes" id="UP001454086">
    <property type="component" value="Unassembled WGS sequence"/>
</dbReference>
<keyword evidence="1" id="KW-0235">DNA replication</keyword>
<comment type="caution">
    <text evidence="3">The sequence shown here is derived from an EMBL/GenBank/DDBJ whole genome shotgun (WGS) entry which is preliminary data.</text>
</comment>
<dbReference type="Gene3D" id="1.10.287.110">
    <property type="entry name" value="DnaJ domain"/>
    <property type="match status" value="1"/>
</dbReference>
<evidence type="ECO:0000256" key="1">
    <source>
        <dbReference type="ARBA" id="ARBA00022705"/>
    </source>
</evidence>
<evidence type="ECO:0000259" key="2">
    <source>
        <dbReference type="PROSITE" id="PS50076"/>
    </source>
</evidence>
<feature type="domain" description="J" evidence="2">
    <location>
        <begin position="5"/>
        <end position="67"/>
    </location>
</feature>
<protein>
    <submittedName>
        <fullName evidence="3">DnaJ domain-containing protein</fullName>
    </submittedName>
</protein>
<dbReference type="InterPro" id="IPR036869">
    <property type="entry name" value="J_dom_sf"/>
</dbReference>
<dbReference type="EMBL" id="JBBMFM010000166">
    <property type="protein sequence ID" value="MEQ2428291.1"/>
    <property type="molecule type" value="Genomic_DNA"/>
</dbReference>